<name>A0AAD5LGB6_PYTIN</name>
<protein>
    <recommendedName>
        <fullName evidence="1">F-box domain-containing protein</fullName>
    </recommendedName>
</protein>
<dbReference type="InterPro" id="IPR036047">
    <property type="entry name" value="F-box-like_dom_sf"/>
</dbReference>
<keyword evidence="3" id="KW-1185">Reference proteome</keyword>
<evidence type="ECO:0000313" key="2">
    <source>
        <dbReference type="EMBL" id="KAJ0400025.1"/>
    </source>
</evidence>
<dbReference type="SUPFAM" id="SSF81383">
    <property type="entry name" value="F-box domain"/>
    <property type="match status" value="1"/>
</dbReference>
<proteinExistence type="predicted"/>
<dbReference type="EMBL" id="JAKCXM010000165">
    <property type="protein sequence ID" value="KAJ0400025.1"/>
    <property type="molecule type" value="Genomic_DNA"/>
</dbReference>
<dbReference type="Gene3D" id="2.60.120.200">
    <property type="match status" value="1"/>
</dbReference>
<organism evidence="2 3">
    <name type="scientific">Pythium insidiosum</name>
    <name type="common">Pythiosis disease agent</name>
    <dbReference type="NCBI Taxonomy" id="114742"/>
    <lineage>
        <taxon>Eukaryota</taxon>
        <taxon>Sar</taxon>
        <taxon>Stramenopiles</taxon>
        <taxon>Oomycota</taxon>
        <taxon>Peronosporomycetes</taxon>
        <taxon>Pythiales</taxon>
        <taxon>Pythiaceae</taxon>
        <taxon>Pythium</taxon>
    </lineage>
</organism>
<dbReference type="InterPro" id="IPR001810">
    <property type="entry name" value="F-box_dom"/>
</dbReference>
<comment type="caution">
    <text evidence="2">The sequence shown here is derived from an EMBL/GenBank/DDBJ whole genome shotgun (WGS) entry which is preliminary data.</text>
</comment>
<dbReference type="Pfam" id="PF13385">
    <property type="entry name" value="Laminin_G_3"/>
    <property type="match status" value="1"/>
</dbReference>
<dbReference type="AlphaFoldDB" id="A0AAD5LGB6"/>
<gene>
    <name evidence="2" type="ORF">P43SY_004675</name>
</gene>
<dbReference type="SUPFAM" id="SSF49899">
    <property type="entry name" value="Concanavalin A-like lectins/glucanases"/>
    <property type="match status" value="1"/>
</dbReference>
<sequence>MSDLPQGALSALEALPQDVWATLLRCLTGAEVLQLSHASRRLHRDVTADPAVWTSRLLARHATDVYSLALDAKREYLRDVSFGFRGQLAHAAKYAERGACVTRTRSEAGEEDEEEDEEASGVSAVAFSFDLWLALLPSSSSVDEEYNSSTGPVFTGGIVLGAQSVQWIHTMVWAHYHQQLVHVDPQRNLYCSVTNDKRVVAAQLQPERWYHVALTFAEGTQRVFIDGALVATQENASLHDEWGRLEHMQLGTGCISGASIGKPKASFCGWYGFHGLVDEYRAWTWALSEEDVALLAQGQAVSSGTPAFSLKHTSERVLWGAVDRVQCPRPLERLASPSRRIEGQRASSATPPDVVWDASAFHSFVDFVNPSPHSTTVDSLLTKLGVR</sequence>
<feature type="domain" description="F-box" evidence="1">
    <location>
        <begin position="9"/>
        <end position="56"/>
    </location>
</feature>
<accession>A0AAD5LGB6</accession>
<evidence type="ECO:0000313" key="3">
    <source>
        <dbReference type="Proteomes" id="UP001209570"/>
    </source>
</evidence>
<dbReference type="InterPro" id="IPR013320">
    <property type="entry name" value="ConA-like_dom_sf"/>
</dbReference>
<evidence type="ECO:0000259" key="1">
    <source>
        <dbReference type="PROSITE" id="PS50181"/>
    </source>
</evidence>
<dbReference type="PROSITE" id="PS50181">
    <property type="entry name" value="FBOX"/>
    <property type="match status" value="1"/>
</dbReference>
<dbReference type="Proteomes" id="UP001209570">
    <property type="component" value="Unassembled WGS sequence"/>
</dbReference>
<reference evidence="2" key="1">
    <citation type="submission" date="2021-12" db="EMBL/GenBank/DDBJ databases">
        <title>Prjna785345.</title>
        <authorList>
            <person name="Rujirawat T."/>
            <person name="Krajaejun T."/>
        </authorList>
    </citation>
    <scope>NUCLEOTIDE SEQUENCE</scope>
    <source>
        <strain evidence="2">Pi057C3</strain>
    </source>
</reference>